<dbReference type="PANTHER" id="PTHR30146">
    <property type="entry name" value="LACI-RELATED TRANSCRIPTIONAL REPRESSOR"/>
    <property type="match status" value="1"/>
</dbReference>
<dbReference type="Proteomes" id="UP000622547">
    <property type="component" value="Unassembled WGS sequence"/>
</dbReference>
<dbReference type="SUPFAM" id="SSF47413">
    <property type="entry name" value="lambda repressor-like DNA-binding domains"/>
    <property type="match status" value="1"/>
</dbReference>
<dbReference type="InterPro" id="IPR000843">
    <property type="entry name" value="HTH_LacI"/>
</dbReference>
<evidence type="ECO:0000259" key="5">
    <source>
        <dbReference type="PROSITE" id="PS50932"/>
    </source>
</evidence>
<dbReference type="Pfam" id="PF00356">
    <property type="entry name" value="LacI"/>
    <property type="match status" value="1"/>
</dbReference>
<feature type="compositionally biased region" description="Basic and acidic residues" evidence="4">
    <location>
        <begin position="374"/>
        <end position="393"/>
    </location>
</feature>
<evidence type="ECO:0000313" key="6">
    <source>
        <dbReference type="EMBL" id="GII35601.1"/>
    </source>
</evidence>
<comment type="caution">
    <text evidence="6">The sequence shown here is derived from an EMBL/GenBank/DDBJ whole genome shotgun (WGS) entry which is preliminary data.</text>
</comment>
<accession>A0A8J3XCE0</accession>
<gene>
    <name evidence="6" type="primary">lacI_3</name>
    <name evidence="6" type="ORF">Pph01_06040</name>
</gene>
<dbReference type="CDD" id="cd01392">
    <property type="entry name" value="HTH_LacI"/>
    <property type="match status" value="1"/>
</dbReference>
<keyword evidence="2" id="KW-0238">DNA-binding</keyword>
<dbReference type="Gene3D" id="1.10.260.40">
    <property type="entry name" value="lambda repressor-like DNA-binding domains"/>
    <property type="match status" value="1"/>
</dbReference>
<reference evidence="6 7" key="1">
    <citation type="submission" date="2021-01" db="EMBL/GenBank/DDBJ databases">
        <title>Whole genome shotgun sequence of Planotetraspora phitsanulokensis NBRC 104273.</title>
        <authorList>
            <person name="Komaki H."/>
            <person name="Tamura T."/>
        </authorList>
    </citation>
    <scope>NUCLEOTIDE SEQUENCE [LARGE SCALE GENOMIC DNA]</scope>
    <source>
        <strain evidence="6 7">NBRC 104273</strain>
    </source>
</reference>
<keyword evidence="3" id="KW-0804">Transcription</keyword>
<dbReference type="EMBL" id="BOOP01000003">
    <property type="protein sequence ID" value="GII35601.1"/>
    <property type="molecule type" value="Genomic_DNA"/>
</dbReference>
<organism evidence="6 7">
    <name type="scientific">Planotetraspora phitsanulokensis</name>
    <dbReference type="NCBI Taxonomy" id="575192"/>
    <lineage>
        <taxon>Bacteria</taxon>
        <taxon>Bacillati</taxon>
        <taxon>Actinomycetota</taxon>
        <taxon>Actinomycetes</taxon>
        <taxon>Streptosporangiales</taxon>
        <taxon>Streptosporangiaceae</taxon>
        <taxon>Planotetraspora</taxon>
    </lineage>
</organism>
<dbReference type="InterPro" id="IPR010982">
    <property type="entry name" value="Lambda_DNA-bd_dom_sf"/>
</dbReference>
<protein>
    <submittedName>
        <fullName evidence="6">LacI family transcriptional regulator</fullName>
    </submittedName>
</protein>
<keyword evidence="7" id="KW-1185">Reference proteome</keyword>
<name>A0A8J3XCE0_9ACTN</name>
<sequence length="393" mass="42327">MTLADVAKLAGVSVSTASKALNGKPEVADATRSRVRHAAAELAFHPNPLARGLISGRTRTIGLLTDELGGRFSMPVLLGVENALGNEEMSVVLCDARGDSIRRQHYIRTLVARQVDGFIILGESNDLRPSLTRDIPVPVVYVYGESGDPGDLSILADDEGGARLAAEHLISLQRRHVGHITGPVLYRAARDRAAALRRVLHDSGLDLAGGEPLHGEWSRRWGRHAAHMLVTADPDVDAIFCGNDQIADGVCEALTNLGRRIPDDVAVVGYDNWETLAADCRPPLTTIDLNLEQLGAVAVEHLSAALDGHRTTGVIRHPGRLVVRESTGPSPHRSGRGLGGRLGPDHAGGPPITRAQDAREHGEPERERRHHTERHHEAGRVGDRPDDERGDEA</sequence>
<evidence type="ECO:0000256" key="1">
    <source>
        <dbReference type="ARBA" id="ARBA00023015"/>
    </source>
</evidence>
<evidence type="ECO:0000256" key="4">
    <source>
        <dbReference type="SAM" id="MobiDB-lite"/>
    </source>
</evidence>
<dbReference type="GO" id="GO:0003700">
    <property type="term" value="F:DNA-binding transcription factor activity"/>
    <property type="evidence" value="ECO:0007669"/>
    <property type="project" value="TreeGrafter"/>
</dbReference>
<keyword evidence="1" id="KW-0805">Transcription regulation</keyword>
<evidence type="ECO:0000256" key="2">
    <source>
        <dbReference type="ARBA" id="ARBA00023125"/>
    </source>
</evidence>
<feature type="domain" description="HTH lacI-type" evidence="5">
    <location>
        <begin position="1"/>
        <end position="55"/>
    </location>
</feature>
<dbReference type="SMART" id="SM00354">
    <property type="entry name" value="HTH_LACI"/>
    <property type="match status" value="1"/>
</dbReference>
<dbReference type="Gene3D" id="3.40.50.2300">
    <property type="match status" value="2"/>
</dbReference>
<dbReference type="SUPFAM" id="SSF53822">
    <property type="entry name" value="Periplasmic binding protein-like I"/>
    <property type="match status" value="1"/>
</dbReference>
<dbReference type="PANTHER" id="PTHR30146:SF109">
    <property type="entry name" value="HTH-TYPE TRANSCRIPTIONAL REGULATOR GALS"/>
    <property type="match status" value="1"/>
</dbReference>
<dbReference type="Pfam" id="PF13377">
    <property type="entry name" value="Peripla_BP_3"/>
    <property type="match status" value="1"/>
</dbReference>
<feature type="compositionally biased region" description="Basic and acidic residues" evidence="4">
    <location>
        <begin position="356"/>
        <end position="367"/>
    </location>
</feature>
<feature type="region of interest" description="Disordered" evidence="4">
    <location>
        <begin position="316"/>
        <end position="393"/>
    </location>
</feature>
<dbReference type="InterPro" id="IPR028082">
    <property type="entry name" value="Peripla_BP_I"/>
</dbReference>
<dbReference type="AlphaFoldDB" id="A0A8J3XCE0"/>
<evidence type="ECO:0000313" key="7">
    <source>
        <dbReference type="Proteomes" id="UP000622547"/>
    </source>
</evidence>
<dbReference type="InterPro" id="IPR046335">
    <property type="entry name" value="LacI/GalR-like_sensor"/>
</dbReference>
<dbReference type="GO" id="GO:0000976">
    <property type="term" value="F:transcription cis-regulatory region binding"/>
    <property type="evidence" value="ECO:0007669"/>
    <property type="project" value="TreeGrafter"/>
</dbReference>
<dbReference type="PROSITE" id="PS50932">
    <property type="entry name" value="HTH_LACI_2"/>
    <property type="match status" value="1"/>
</dbReference>
<dbReference type="PROSITE" id="PS00356">
    <property type="entry name" value="HTH_LACI_1"/>
    <property type="match status" value="1"/>
</dbReference>
<evidence type="ECO:0000256" key="3">
    <source>
        <dbReference type="ARBA" id="ARBA00023163"/>
    </source>
</evidence>
<proteinExistence type="predicted"/>
<dbReference type="CDD" id="cd06288">
    <property type="entry name" value="PBP1_sucrose_transcription_regulator"/>
    <property type="match status" value="1"/>
</dbReference>